<dbReference type="InterPro" id="IPR010043">
    <property type="entry name" value="UTase/UR"/>
</dbReference>
<comment type="domain">
    <text evidence="7">Has four distinct domains: an N-terminal nucleotidyltransferase (NT) domain responsible for UTase activity, a central HD domain that encodes UR activity, and two C-terminal ACT domains that seem to have a role in glutamine sensing.</text>
</comment>
<dbReference type="CDD" id="cd05401">
    <property type="entry name" value="NT_GlnE_GlnD_like"/>
    <property type="match status" value="1"/>
</dbReference>
<proteinExistence type="inferred from homology"/>
<dbReference type="HAMAP" id="MF_00277">
    <property type="entry name" value="PII_uridylyl_transf"/>
    <property type="match status" value="1"/>
</dbReference>
<comment type="caution">
    <text evidence="10">The sequence shown here is derived from an EMBL/GenBank/DDBJ whole genome shotgun (WGS) entry which is preliminary data.</text>
</comment>
<evidence type="ECO:0000313" key="11">
    <source>
        <dbReference type="Proteomes" id="UP000294911"/>
    </source>
</evidence>
<comment type="caution">
    <text evidence="7">Lacks conserved residue(s) required for the propagation of feature annotation.</text>
</comment>
<dbReference type="Pfam" id="PF01966">
    <property type="entry name" value="HD"/>
    <property type="match status" value="1"/>
</dbReference>
<dbReference type="PROSITE" id="PS51671">
    <property type="entry name" value="ACT"/>
    <property type="match status" value="2"/>
</dbReference>
<sequence>MTGSAAVDLVWARDQLLASTPDGPRNGNRRSPAELRSALTDLHDFWLASRAHESGIPRTGGIALLAGGALGRGELVPHSDLDLAVVYRPRVARPAELERLAEQLWYPLWDAGISLDHSVRTVEETVRVVATDLRTATALLDARCLAGDAELATELRAAVRGNWRATARQRIDEILAQARQRWARCGEVASTVEPDLKHGRGGLRDLQILDALAAAQLVDRPGAELVAARKLLLDTRTELRRRVARPTDLLPAQYAEEIAPVLGYADRFALARALSGAGRAVAYAVDVALRASGAETKRTRFGLLRKGIVRRPLAEGVVLHGSEVVLARDTKPGRDPALLLRVASAAAKGHHPIAAGTLARLADSAPELRGPWSAEARAELIALLGAGEGLVDVVEALDRTGLWARLFPEWGAIRDLSPAESVHTWTVDRHLVHTCVFATRLTTRVARPDLLLLAALLHDIGKGRDREHAGVGAELSVHIGNRLGLPSADVHTLSQVVQHHLLLPRIATRRDPHDPVTVHRVVTALEGDPVRLEILHALAEADARATAPAMWKDWHAVLLAELTRVLRLAMAGEPVPRAGRLDGSARELAERVASSGQPEVAVAVDGRVATVTMLASHRTGLLALATGVLALHSLEVHAAEQVTFRGPTEVFVGVFTVSPRFGSLPQVSLLREQFGRAVDGSLPLAERLAVKEREYARAVGENPPARLRWFDSETGPESVLFELRAQDRLGLLHRVAEALDACGVRVRWARATTMGGIAIDSFGLASEGLAVHAPGWRARIESAVLRSAD</sequence>
<dbReference type="RefSeq" id="WP_279388437.1">
    <property type="nucleotide sequence ID" value="NZ_SLXQ01000006.1"/>
</dbReference>
<evidence type="ECO:0000259" key="8">
    <source>
        <dbReference type="PROSITE" id="PS51671"/>
    </source>
</evidence>
<feature type="domain" description="ACT" evidence="8">
    <location>
        <begin position="610"/>
        <end position="689"/>
    </location>
</feature>
<comment type="catalytic activity">
    <reaction evidence="7">
        <text>[protein-PII]-L-tyrosine + UTP = [protein-PII]-uridylyl-L-tyrosine + diphosphate</text>
        <dbReference type="Rhea" id="RHEA:13673"/>
        <dbReference type="Rhea" id="RHEA-COMP:12147"/>
        <dbReference type="Rhea" id="RHEA-COMP:12148"/>
        <dbReference type="ChEBI" id="CHEBI:33019"/>
        <dbReference type="ChEBI" id="CHEBI:46398"/>
        <dbReference type="ChEBI" id="CHEBI:46858"/>
        <dbReference type="ChEBI" id="CHEBI:90602"/>
        <dbReference type="EC" id="2.7.7.59"/>
    </reaction>
</comment>
<dbReference type="InterPro" id="IPR045865">
    <property type="entry name" value="ACT-like_dom_sf"/>
</dbReference>
<dbReference type="SUPFAM" id="SSF81593">
    <property type="entry name" value="Nucleotidyltransferase substrate binding subunit/domain"/>
    <property type="match status" value="1"/>
</dbReference>
<dbReference type="GO" id="GO:0008081">
    <property type="term" value="F:phosphoric diester hydrolase activity"/>
    <property type="evidence" value="ECO:0007669"/>
    <property type="project" value="UniProtKB-UniRule"/>
</dbReference>
<comment type="activity regulation">
    <text evidence="7">Uridylyltransferase (UTase) activity is inhibited by glutamine, while glutamine activates uridylyl-removing (UR) activity.</text>
</comment>
<dbReference type="PANTHER" id="PTHR47320">
    <property type="entry name" value="BIFUNCTIONAL URIDYLYLTRANSFERASE/URIDYLYL-REMOVING ENZYME"/>
    <property type="match status" value="1"/>
</dbReference>
<dbReference type="EC" id="2.7.7.59" evidence="7"/>
<keyword evidence="5 7" id="KW-0460">Magnesium</keyword>
<keyword evidence="2 7" id="KW-0548">Nucleotidyltransferase</keyword>
<evidence type="ECO:0000256" key="5">
    <source>
        <dbReference type="ARBA" id="ARBA00022842"/>
    </source>
</evidence>
<dbReference type="InterPro" id="IPR006674">
    <property type="entry name" value="HD_domain"/>
</dbReference>
<evidence type="ECO:0000259" key="9">
    <source>
        <dbReference type="PROSITE" id="PS51831"/>
    </source>
</evidence>
<dbReference type="InterPro" id="IPR013546">
    <property type="entry name" value="PII_UdlTrfase/GS_AdlTrfase"/>
</dbReference>
<protein>
    <recommendedName>
        <fullName evidence="7">Bifunctional uridylyltransferase/uridylyl-removing enzyme</fullName>
        <shortName evidence="7">UTase/UR</shortName>
    </recommendedName>
    <alternativeName>
        <fullName evidence="7">Bifunctional [protein-PII] modification enzyme</fullName>
    </alternativeName>
    <alternativeName>
        <fullName evidence="7">Bifunctional nitrogen sensor protein</fullName>
    </alternativeName>
    <domain>
        <recommendedName>
            <fullName evidence="7">[Protein-PII] uridylyltransferase</fullName>
            <shortName evidence="7">PII uridylyltransferase</shortName>
            <shortName evidence="7">UTase</shortName>
            <ecNumber evidence="7">2.7.7.59</ecNumber>
        </recommendedName>
    </domain>
    <domain>
        <recommendedName>
            <fullName evidence="7">[Protein-PII]-UMP uridylyl-removing enzyme</fullName>
            <shortName evidence="7">UR</shortName>
            <ecNumber evidence="7">3.1.4.-</ecNumber>
        </recommendedName>
    </domain>
</protein>
<feature type="domain" description="ACT" evidence="8">
    <location>
        <begin position="720"/>
        <end position="789"/>
    </location>
</feature>
<evidence type="ECO:0000256" key="1">
    <source>
        <dbReference type="ARBA" id="ARBA00022679"/>
    </source>
</evidence>
<feature type="domain" description="HD" evidence="9">
    <location>
        <begin position="427"/>
        <end position="551"/>
    </location>
</feature>
<evidence type="ECO:0000256" key="7">
    <source>
        <dbReference type="HAMAP-Rule" id="MF_00277"/>
    </source>
</evidence>
<comment type="function">
    <text evidence="7">Modifies, by uridylylation and deuridylylation, the PII regulatory proteins (GlnB and homologs), in response to the nitrogen status of the cell that GlnD senses through the glutamine level. Under low glutamine levels, catalyzes the conversion of the PII proteins and UTP to PII-UMP and PPi, while under higher glutamine levels, GlnD hydrolyzes PII-UMP to PII and UMP (deuridylylation). Thus, controls uridylylation state and activity of the PII proteins, and plays an important role in the regulation of nitrogen metabolism.</text>
</comment>
<comment type="cofactor">
    <cofactor evidence="7">
        <name>Mg(2+)</name>
        <dbReference type="ChEBI" id="CHEBI:18420"/>
    </cofactor>
</comment>
<comment type="similarity">
    <text evidence="7">Belongs to the GlnD family.</text>
</comment>
<evidence type="ECO:0000256" key="6">
    <source>
        <dbReference type="ARBA" id="ARBA00023268"/>
    </source>
</evidence>
<dbReference type="InterPro" id="IPR043519">
    <property type="entry name" value="NT_sf"/>
</dbReference>
<dbReference type="SUPFAM" id="SSF55021">
    <property type="entry name" value="ACT-like"/>
    <property type="match status" value="1"/>
</dbReference>
<dbReference type="PROSITE" id="PS51831">
    <property type="entry name" value="HD"/>
    <property type="match status" value="1"/>
</dbReference>
<evidence type="ECO:0000256" key="3">
    <source>
        <dbReference type="ARBA" id="ARBA00022737"/>
    </source>
</evidence>
<keyword evidence="1 7" id="KW-0808">Transferase</keyword>
<keyword evidence="6 7" id="KW-0511">Multifunctional enzyme</keyword>
<dbReference type="EC" id="3.1.4.-" evidence="7"/>
<dbReference type="GO" id="GO:0008773">
    <property type="term" value="F:[protein-PII] uridylyltransferase activity"/>
    <property type="evidence" value="ECO:0007669"/>
    <property type="project" value="UniProtKB-UniRule"/>
</dbReference>
<name>A0A4R2QQH2_9PSEU</name>
<dbReference type="InterPro" id="IPR003607">
    <property type="entry name" value="HD/PDEase_dom"/>
</dbReference>
<dbReference type="InterPro" id="IPR002912">
    <property type="entry name" value="ACT_dom"/>
</dbReference>
<dbReference type="PANTHER" id="PTHR47320:SF1">
    <property type="entry name" value="BIFUNCTIONAL URIDYLYLTRANSFERASE_URIDYLYL-REMOVING ENZYME"/>
    <property type="match status" value="1"/>
</dbReference>
<evidence type="ECO:0000256" key="2">
    <source>
        <dbReference type="ARBA" id="ARBA00022695"/>
    </source>
</evidence>
<dbReference type="Pfam" id="PF08335">
    <property type="entry name" value="GlnD_UR_UTase"/>
    <property type="match status" value="1"/>
</dbReference>
<dbReference type="SUPFAM" id="SSF81301">
    <property type="entry name" value="Nucleotidyltransferase"/>
    <property type="match status" value="1"/>
</dbReference>
<evidence type="ECO:0000256" key="4">
    <source>
        <dbReference type="ARBA" id="ARBA00022801"/>
    </source>
</evidence>
<evidence type="ECO:0000313" key="10">
    <source>
        <dbReference type="EMBL" id="TCP51993.1"/>
    </source>
</evidence>
<dbReference type="GO" id="GO:0006808">
    <property type="term" value="P:regulation of nitrogen utilization"/>
    <property type="evidence" value="ECO:0007669"/>
    <property type="project" value="UniProtKB-UniRule"/>
</dbReference>
<dbReference type="Gene3D" id="1.10.3090.10">
    <property type="entry name" value="cca-adding enzyme, domain 2"/>
    <property type="match status" value="1"/>
</dbReference>
<feature type="region of interest" description="Uridylyltransferase" evidence="7">
    <location>
        <begin position="1"/>
        <end position="312"/>
    </location>
</feature>
<dbReference type="EMBL" id="SLXQ01000006">
    <property type="protein sequence ID" value="TCP51993.1"/>
    <property type="molecule type" value="Genomic_DNA"/>
</dbReference>
<dbReference type="Proteomes" id="UP000294911">
    <property type="component" value="Unassembled WGS sequence"/>
</dbReference>
<keyword evidence="11" id="KW-1185">Reference proteome</keyword>
<dbReference type="NCBIfam" id="NF002895">
    <property type="entry name" value="PRK03381.1"/>
    <property type="match status" value="1"/>
</dbReference>
<dbReference type="SMART" id="SM00471">
    <property type="entry name" value="HDc"/>
    <property type="match status" value="1"/>
</dbReference>
<dbReference type="AlphaFoldDB" id="A0A4R2QQH2"/>
<accession>A0A4R2QQH2</accession>
<gene>
    <name evidence="7" type="primary">glnD</name>
    <name evidence="10" type="ORF">EV191_106157</name>
</gene>
<comment type="catalytic activity">
    <reaction evidence="7">
        <text>[protein-PII]-uridylyl-L-tyrosine + H2O = [protein-PII]-L-tyrosine + UMP + H(+)</text>
        <dbReference type="Rhea" id="RHEA:48600"/>
        <dbReference type="Rhea" id="RHEA-COMP:12147"/>
        <dbReference type="Rhea" id="RHEA-COMP:12148"/>
        <dbReference type="ChEBI" id="CHEBI:15377"/>
        <dbReference type="ChEBI" id="CHEBI:15378"/>
        <dbReference type="ChEBI" id="CHEBI:46858"/>
        <dbReference type="ChEBI" id="CHEBI:57865"/>
        <dbReference type="ChEBI" id="CHEBI:90602"/>
    </reaction>
</comment>
<keyword evidence="3" id="KW-0677">Repeat</keyword>
<keyword evidence="4 7" id="KW-0378">Hydrolase</keyword>
<dbReference type="PIRSF" id="PIRSF006288">
    <property type="entry name" value="PII_uridyltransf"/>
    <property type="match status" value="1"/>
</dbReference>
<dbReference type="SUPFAM" id="SSF81891">
    <property type="entry name" value="Poly A polymerase C-terminal region-like"/>
    <property type="match status" value="1"/>
</dbReference>
<organism evidence="10 11">
    <name type="scientific">Tamaricihabitans halophyticus</name>
    <dbReference type="NCBI Taxonomy" id="1262583"/>
    <lineage>
        <taxon>Bacteria</taxon>
        <taxon>Bacillati</taxon>
        <taxon>Actinomycetota</taxon>
        <taxon>Actinomycetes</taxon>
        <taxon>Pseudonocardiales</taxon>
        <taxon>Pseudonocardiaceae</taxon>
        <taxon>Tamaricihabitans</taxon>
    </lineage>
</organism>
<reference evidence="10 11" key="1">
    <citation type="submission" date="2019-03" db="EMBL/GenBank/DDBJ databases">
        <title>Genomic Encyclopedia of Type Strains, Phase IV (KMG-IV): sequencing the most valuable type-strain genomes for metagenomic binning, comparative biology and taxonomic classification.</title>
        <authorList>
            <person name="Goeker M."/>
        </authorList>
    </citation>
    <scope>NUCLEOTIDE SEQUENCE [LARGE SCALE GENOMIC DNA]</scope>
    <source>
        <strain evidence="10 11">DSM 45765</strain>
    </source>
</reference>